<protein>
    <submittedName>
        <fullName evidence="1">Uncharacterized protein</fullName>
    </submittedName>
</protein>
<keyword evidence="2" id="KW-1185">Reference proteome</keyword>
<gene>
    <name evidence="1" type="ORF">GCM10007914_32700</name>
</gene>
<comment type="caution">
    <text evidence="1">The sequence shown here is derived from an EMBL/GenBank/DDBJ whole genome shotgun (WGS) entry which is preliminary data.</text>
</comment>
<accession>A0AA37S6X2</accession>
<sequence length="55" mass="6332">MLGPMPSPLITVMVCLAMNFSFKDLDTHINKKYSQSLDYLYDRGAKFKPAFIPIY</sequence>
<organism evidence="1 2">
    <name type="scientific">Pseudoalteromonas tetraodonis GFC</name>
    <dbReference type="NCBI Taxonomy" id="1315271"/>
    <lineage>
        <taxon>Bacteria</taxon>
        <taxon>Pseudomonadati</taxon>
        <taxon>Pseudomonadota</taxon>
        <taxon>Gammaproteobacteria</taxon>
        <taxon>Alteromonadales</taxon>
        <taxon>Pseudoalteromonadaceae</taxon>
        <taxon>Pseudoalteromonas</taxon>
    </lineage>
</organism>
<dbReference type="AlphaFoldDB" id="A0AA37S6X2"/>
<name>A0AA37S6X2_9GAMM</name>
<dbReference type="EMBL" id="BSNE01000020">
    <property type="protein sequence ID" value="GLQ04389.1"/>
    <property type="molecule type" value="Genomic_DNA"/>
</dbReference>
<evidence type="ECO:0000313" key="1">
    <source>
        <dbReference type="EMBL" id="GLQ04389.1"/>
    </source>
</evidence>
<dbReference type="Proteomes" id="UP001161408">
    <property type="component" value="Unassembled WGS sequence"/>
</dbReference>
<proteinExistence type="predicted"/>
<evidence type="ECO:0000313" key="2">
    <source>
        <dbReference type="Proteomes" id="UP001161408"/>
    </source>
</evidence>
<reference evidence="1" key="2">
    <citation type="submission" date="2023-01" db="EMBL/GenBank/DDBJ databases">
        <title>Draft genome sequence of Pseudoalteromonas tetraodonis strain NBRC 103034.</title>
        <authorList>
            <person name="Sun Q."/>
            <person name="Mori K."/>
        </authorList>
    </citation>
    <scope>NUCLEOTIDE SEQUENCE</scope>
    <source>
        <strain evidence="1">NBRC 103034</strain>
    </source>
</reference>
<reference evidence="1" key="1">
    <citation type="journal article" date="2014" name="Int. J. Syst. Evol. Microbiol.">
        <title>Complete genome sequence of Corynebacterium casei LMG S-19264T (=DSM 44701T), isolated from a smear-ripened cheese.</title>
        <authorList>
            <consortium name="US DOE Joint Genome Institute (JGI-PGF)"/>
            <person name="Walter F."/>
            <person name="Albersmeier A."/>
            <person name="Kalinowski J."/>
            <person name="Ruckert C."/>
        </authorList>
    </citation>
    <scope>NUCLEOTIDE SEQUENCE</scope>
    <source>
        <strain evidence="1">NBRC 103034</strain>
    </source>
</reference>